<dbReference type="EMBL" id="JBBPFD010000002">
    <property type="protein sequence ID" value="KAK7939669.1"/>
    <property type="molecule type" value="Genomic_DNA"/>
</dbReference>
<dbReference type="SUPFAM" id="SSF140996">
    <property type="entry name" value="Hermes dimerisation domain"/>
    <property type="match status" value="1"/>
</dbReference>
<keyword evidence="3" id="KW-0862">Zinc</keyword>
<dbReference type="Pfam" id="PF02892">
    <property type="entry name" value="zf-BED"/>
    <property type="match status" value="1"/>
</dbReference>
<keyword evidence="4" id="KW-0805">Transcription regulation</keyword>
<dbReference type="GO" id="GO:0008270">
    <property type="term" value="F:zinc ion binding"/>
    <property type="evidence" value="ECO:0007669"/>
    <property type="project" value="UniProtKB-KW"/>
</dbReference>
<evidence type="ECO:0000256" key="6">
    <source>
        <dbReference type="PROSITE-ProRule" id="PRU00027"/>
    </source>
</evidence>
<keyword evidence="1" id="KW-0479">Metal-binding</keyword>
<accession>A0AAW0PY47</accession>
<dbReference type="PANTHER" id="PTHR46481:SF9">
    <property type="entry name" value="ZINC FINGER BED DOMAIN-CONTAINING PROTEIN 1-LIKE"/>
    <property type="match status" value="1"/>
</dbReference>
<reference evidence="9" key="1">
    <citation type="submission" date="2024-04" db="EMBL/GenBank/DDBJ databases">
        <title>Salinicola lusitanus LLJ914,a marine bacterium isolated from the Okinawa Trough.</title>
        <authorList>
            <person name="Li J."/>
        </authorList>
    </citation>
    <scope>NUCLEOTIDE SEQUENCE [LARGE SCALE GENOMIC DNA]</scope>
</reference>
<dbReference type="GO" id="GO:0003677">
    <property type="term" value="F:DNA binding"/>
    <property type="evidence" value="ECO:0007669"/>
    <property type="project" value="InterPro"/>
</dbReference>
<dbReference type="Proteomes" id="UP001460270">
    <property type="component" value="Unassembled WGS sequence"/>
</dbReference>
<name>A0AAW0PY47_9GOBI</name>
<evidence type="ECO:0000256" key="5">
    <source>
        <dbReference type="ARBA" id="ARBA00023163"/>
    </source>
</evidence>
<evidence type="ECO:0000256" key="3">
    <source>
        <dbReference type="ARBA" id="ARBA00022833"/>
    </source>
</evidence>
<evidence type="ECO:0000256" key="4">
    <source>
        <dbReference type="ARBA" id="ARBA00023015"/>
    </source>
</evidence>
<dbReference type="InterPro" id="IPR036236">
    <property type="entry name" value="Znf_C2H2_sf"/>
</dbReference>
<dbReference type="AlphaFoldDB" id="A0AAW0PY47"/>
<gene>
    <name evidence="8" type="ORF">WMY93_002995</name>
</gene>
<protein>
    <recommendedName>
        <fullName evidence="7">BED-type domain-containing protein</fullName>
    </recommendedName>
</protein>
<evidence type="ECO:0000256" key="1">
    <source>
        <dbReference type="ARBA" id="ARBA00022723"/>
    </source>
</evidence>
<dbReference type="SMART" id="SM00614">
    <property type="entry name" value="ZnF_BED"/>
    <property type="match status" value="1"/>
</dbReference>
<evidence type="ECO:0000259" key="7">
    <source>
        <dbReference type="PROSITE" id="PS50808"/>
    </source>
</evidence>
<dbReference type="InterPro" id="IPR052035">
    <property type="entry name" value="ZnF_BED_domain_contain"/>
</dbReference>
<keyword evidence="5" id="KW-0804">Transcription</keyword>
<dbReference type="SUPFAM" id="SSF57667">
    <property type="entry name" value="beta-beta-alpha zinc fingers"/>
    <property type="match status" value="1"/>
</dbReference>
<keyword evidence="9" id="KW-1185">Reference proteome</keyword>
<dbReference type="PANTHER" id="PTHR46481">
    <property type="entry name" value="ZINC FINGER BED DOMAIN-CONTAINING PROTEIN 4"/>
    <property type="match status" value="1"/>
</dbReference>
<dbReference type="InterPro" id="IPR012337">
    <property type="entry name" value="RNaseH-like_sf"/>
</dbReference>
<comment type="caution">
    <text evidence="8">The sequence shown here is derived from an EMBL/GenBank/DDBJ whole genome shotgun (WGS) entry which is preliminary data.</text>
</comment>
<proteinExistence type="predicted"/>
<sequence>MAAANLVPKQNTSSAVWEHFGFQPNENGEPENLEQAVCKICEAKISVKRGNTSNLRAHLSTHHPAAAARLPKPVSGCRGAASAGTGGTCRQLGVAEAFARVTTYNRDSNRHRSLTAAVTRYLVEELVPFQTVEKPSFKSMLRKFDKQYDLPGKSFFSETAVPQTYEAVRGKVLKEIKKIKHFSATTDMWSSVGMTPYICLTVHYLTEDWKLKSLCLQTAFMPQNHTAENLAEVLQSAFSEWSLDKNKLTCITTDNGANIVAAVRKMDWPWLNCFGHNLHLAVTNAVSSTKERTARALGVCHTLVSAFSQSWLKRRELMRAQEELQLPQRGLCYKMGNETEMVERVLEQMPAVRRALDDRKHQHLIPSWQDISVLEAVNAALNPWLTFTDLFIWRELRHGLLCASSAEAFD</sequence>
<evidence type="ECO:0000256" key="2">
    <source>
        <dbReference type="ARBA" id="ARBA00022771"/>
    </source>
</evidence>
<dbReference type="InterPro" id="IPR003656">
    <property type="entry name" value="Znf_BED"/>
</dbReference>
<dbReference type="PROSITE" id="PS50808">
    <property type="entry name" value="ZF_BED"/>
    <property type="match status" value="1"/>
</dbReference>
<evidence type="ECO:0000313" key="8">
    <source>
        <dbReference type="EMBL" id="KAK7939669.1"/>
    </source>
</evidence>
<dbReference type="SUPFAM" id="SSF53098">
    <property type="entry name" value="Ribonuclease H-like"/>
    <property type="match status" value="1"/>
</dbReference>
<evidence type="ECO:0000313" key="9">
    <source>
        <dbReference type="Proteomes" id="UP001460270"/>
    </source>
</evidence>
<feature type="domain" description="BED-type" evidence="7">
    <location>
        <begin position="11"/>
        <end position="70"/>
    </location>
</feature>
<organism evidence="8 9">
    <name type="scientific">Mugilogobius chulae</name>
    <name type="common">yellowstripe goby</name>
    <dbReference type="NCBI Taxonomy" id="88201"/>
    <lineage>
        <taxon>Eukaryota</taxon>
        <taxon>Metazoa</taxon>
        <taxon>Chordata</taxon>
        <taxon>Craniata</taxon>
        <taxon>Vertebrata</taxon>
        <taxon>Euteleostomi</taxon>
        <taxon>Actinopterygii</taxon>
        <taxon>Neopterygii</taxon>
        <taxon>Teleostei</taxon>
        <taxon>Neoteleostei</taxon>
        <taxon>Acanthomorphata</taxon>
        <taxon>Gobiaria</taxon>
        <taxon>Gobiiformes</taxon>
        <taxon>Gobioidei</taxon>
        <taxon>Gobiidae</taxon>
        <taxon>Gobionellinae</taxon>
        <taxon>Mugilogobius</taxon>
    </lineage>
</organism>
<keyword evidence="2 6" id="KW-0863">Zinc-finger</keyword>